<sequence length="236" mass="26842">MIGSKATLLGGQTNRSLADWVLASALPGQYIKETEKARKYKSDFEKEISALSLDYAKLIAQKEKLEAQLLALITENEACRAAAADGKRQTGRNKELTEEAVNRYNSWNDLEMASRMDKAKLLQRIETCFQEKKELAEIQTKIKWEKDNLLKSLKKSTMQLEVLTESVKNIQTVYDKVRARYAVTPKYDTTLGARKDKLTDLVRTLQQDIGEEVSLLFHGRGALNLCYCLDKLDMNI</sequence>
<proteinExistence type="predicted"/>
<evidence type="ECO:0000313" key="3">
    <source>
        <dbReference type="Proteomes" id="UP000281553"/>
    </source>
</evidence>
<dbReference type="AlphaFoldDB" id="A0A3P6TNM4"/>
<organism evidence="2 3">
    <name type="scientific">Dibothriocephalus latus</name>
    <name type="common">Fish tapeworm</name>
    <name type="synonym">Diphyllobothrium latum</name>
    <dbReference type="NCBI Taxonomy" id="60516"/>
    <lineage>
        <taxon>Eukaryota</taxon>
        <taxon>Metazoa</taxon>
        <taxon>Spiralia</taxon>
        <taxon>Lophotrochozoa</taxon>
        <taxon>Platyhelminthes</taxon>
        <taxon>Cestoda</taxon>
        <taxon>Eucestoda</taxon>
        <taxon>Diphyllobothriidea</taxon>
        <taxon>Diphyllobothriidae</taxon>
        <taxon>Dibothriocephalus</taxon>
    </lineage>
</organism>
<reference evidence="2 3" key="1">
    <citation type="submission" date="2018-11" db="EMBL/GenBank/DDBJ databases">
        <authorList>
            <consortium name="Pathogen Informatics"/>
        </authorList>
    </citation>
    <scope>NUCLEOTIDE SEQUENCE [LARGE SCALE GENOMIC DNA]</scope>
</reference>
<protein>
    <submittedName>
        <fullName evidence="2">Uncharacterized protein</fullName>
    </submittedName>
</protein>
<name>A0A3P6TNM4_DIBLA</name>
<dbReference type="OrthoDB" id="10262929at2759"/>
<keyword evidence="3" id="KW-1185">Reference proteome</keyword>
<evidence type="ECO:0000313" key="2">
    <source>
        <dbReference type="EMBL" id="VDK82675.1"/>
    </source>
</evidence>
<evidence type="ECO:0000256" key="1">
    <source>
        <dbReference type="SAM" id="Coils"/>
    </source>
</evidence>
<feature type="coiled-coil region" evidence="1">
    <location>
        <begin position="48"/>
        <end position="82"/>
    </location>
</feature>
<dbReference type="EMBL" id="UYRU01043553">
    <property type="protein sequence ID" value="VDK82675.1"/>
    <property type="molecule type" value="Genomic_DNA"/>
</dbReference>
<gene>
    <name evidence="2" type="ORF">DILT_LOCUS3375</name>
</gene>
<dbReference type="Proteomes" id="UP000281553">
    <property type="component" value="Unassembled WGS sequence"/>
</dbReference>
<accession>A0A3P6TNM4</accession>
<keyword evidence="1" id="KW-0175">Coiled coil</keyword>